<feature type="compositionally biased region" description="Low complexity" evidence="6">
    <location>
        <begin position="1510"/>
        <end position="1528"/>
    </location>
</feature>
<keyword evidence="4" id="KW-0969">Cilium</keyword>
<dbReference type="Gene3D" id="2.60.40.10">
    <property type="entry name" value="Immunoglobulins"/>
    <property type="match status" value="7"/>
</dbReference>
<name>A0A9W3AM71_BIOGL</name>
<dbReference type="NCBIfam" id="NF012200">
    <property type="entry name" value="choice_anch_D"/>
    <property type="match status" value="1"/>
</dbReference>
<proteinExistence type="predicted"/>
<reference evidence="9" key="1">
    <citation type="submission" date="2025-08" db="UniProtKB">
        <authorList>
            <consortium name="RefSeq"/>
        </authorList>
    </citation>
    <scope>IDENTIFICATION</scope>
</reference>
<dbReference type="Pfam" id="PF26579">
    <property type="entry name" value="Ig_CFAP47"/>
    <property type="match status" value="1"/>
</dbReference>
<dbReference type="GO" id="GO:0005737">
    <property type="term" value="C:cytoplasm"/>
    <property type="evidence" value="ECO:0007669"/>
    <property type="project" value="UniProtKB-SubCell"/>
</dbReference>
<dbReference type="InterPro" id="IPR058952">
    <property type="entry name" value="Ig_CFAP47"/>
</dbReference>
<keyword evidence="3" id="KW-0963">Cytoplasm</keyword>
<dbReference type="Pfam" id="PF22544">
    <property type="entry name" value="HYDIN_VesB_CFA65-like_Ig"/>
    <property type="match status" value="3"/>
</dbReference>
<comment type="subcellular location">
    <subcellularLocation>
        <location evidence="1">Cell projection</location>
        <location evidence="1">Cilium</location>
    </subcellularLocation>
    <subcellularLocation>
        <location evidence="2">Cytoplasm</location>
    </subcellularLocation>
</comment>
<dbReference type="PANTHER" id="PTHR45912">
    <property type="entry name" value="CILIA- AND FLAGELLA-ASSOCIATED PROTEIN 47"/>
    <property type="match status" value="1"/>
</dbReference>
<evidence type="ECO:0000256" key="3">
    <source>
        <dbReference type="ARBA" id="ARBA00022490"/>
    </source>
</evidence>
<dbReference type="InterPro" id="IPR013783">
    <property type="entry name" value="Ig-like_fold"/>
</dbReference>
<feature type="region of interest" description="Disordered" evidence="6">
    <location>
        <begin position="2077"/>
        <end position="2097"/>
    </location>
</feature>
<evidence type="ECO:0000256" key="5">
    <source>
        <dbReference type="ARBA" id="ARBA00023273"/>
    </source>
</evidence>
<sequence length="3232" mass="357973">MEGDVLGVRVNPQVIQFFNTKPRTCAEINLTVRNVSSSSKSIRLYGPKLECFALKVKNPEEPVAPGLSVTAVVLCESSIEREEKDRIIISVDGNILEVPIYSYPSQPVLDIDKEVDFGTVVTNSKVVAREITVTNTGSKPGRFELKYSGYHPIAIVPNQGLVPANSETKIKIEYVTKNSGKFNEEAEVFMDGRDPLKLLIRGNVIERSLELLSLVDNTTKVTCIRFGNTYYGTDLTECALLFNNGPEPVSFVAVLDENAVAQELGVDFTQTTAASLAVEKDPSQKNGHTNEIISLVTAIPNQGVLKPYQKVPIFFKFSPRWHYSKQGWKNSICPPPRKDFALYMRLQIIGASSGFSSDQNANAPGSHLEVALTGTALPVLMNISPSVKYDFGECPVGEHADVLCTIRNESKFLPALFEFRRVAHFSSHPPNGKIFPGQTQDVIISFAPKKVGTFKPDLCLDVIGEVADKSHPANSHAEVIYTLPIKLHGTSDPVTTVPKPKFNPGITPLITNEVGLNINTTFKNLNDNQPRMAMNGAKKTKLHHLVNRNTKSADHMKETDSKVAFPNDRAQSIRPFDRKEKYQTLFTRTDRYNYIDSDYSYDDLEIEKKKKHDEAYSQTLYEQKEKWIAKQKMKEFLETNNPIDIGLKSASGIKPKKLKQDEIKTDPPALEAPNSQWKLLSTKELAALESEATSKPVCEGLNAIPTTDVEKKECSWRLTPQQLHQIIVGPPVIDFGKVCVGSVCHQELNIVNNLDQYIHVVAEIDCTELRQSCPLSQVVPPHSKAVIPVIFESRTKGKFQRSVLYTVNGFFKHHVTVLAEVCQIALELSTNKIVLKPQHGMPAEAGYRGVITLYNRLNYPAEFTWLPNLTEKGTAFSIRPASGVVDPESDLDCEIVWHSSYSAPEEGSFTLSVNGGDSSNLVCKAELGTTNVYFLDQRISFGIVPVNLTSVGVGILHNAGNNHAYFQISDPNPLPGLSVSPVQGVVPVGGSAEIHVALNSDSILKFDTKIHISIKGGKSLELRIGGSVEAPVINFDVSAFSFGGVYCGSTAVMPFQLYNKSNIKCKVELDFTRYKDFAISFPGFQTEEDTNFHLLNPDMYSVTLDPLETIDGEMTFTPTQVAAYDFVLPLTINQLNSRPGSTPCSSSSYRKSSKPGSVSSTVHIIQPKPVQPCVDIPCRHVIATALRQPLKLSATWVEFLLPLNFLAMPNTLSAETTKTLVITNKGHEKMTWGLDLSQPNKHLDNGTFKFLHERGIPFITQGETRGIEGQIGPGQSKIILINFSPDSPGRYEVKIPVVINSNWAKPFQFLELFGQLESPKVWFNLPRIELIPVPLSTETYMDFLVCGNNYRKKNSLTVTCPEILWDDTITISPLTVTFPQGSEIKPCDGSKPEGEPWEMPCRVTFISSKPVSFCQSIVFFDQEGQKFSLPIFATADNCILTCFYFLESHRVDHQIVCEEGTHPKGRKALQKVNYDSPNSGSSGEALLVPCVARNNSRPSTSATSSNFQISSSNYESSTSVTDSSISGTPRYRDGATNRPPMSKETSALQLHFDRAYLTRDLEGGEGGEYIAGVLSATQRWFSSQGWPGGPYPMSIPETLRSSISKKIATDTSVIKEETVSKVPIRGSKKQKAKTGFNKMAKTIYDMISFLSGRPVPGIPINSPLPADPLERVKQIYWQHCTLLTFLRCQGASVASIDPEFLMAPADYLLWRQLQFSVKKELLRQGNDKEAETVKILYEVDEENFEFISQRMWLDVLLQILKVLVLAKVTPKTLKALSTPYKDISMPIVNPDPLASNIYGVPERILLAWMNHYYETYRAQIWQDCTKGGVPPARWIVNFDYDLMDGLVLGAVLGAHLPFLIESHLKFMYTHPVSAEQCLHNALKVISGMRLADIDYDIQAIDITDPNPIAMLLLLVNLYHRLPHYVPKATIEFVGDLHTTVSRQVKVNNSSVKSLVYHVLLAGPDARDFNVQKGNLVTVSPKSTLTLTVDFKSRFMRHADALLILVGRRYGATMGNTLSFKLTTDIDVVKAKVVVKVESPCYEMKKFTIDVVNPFHEAGEFLIALVESSSAVESFHENNMATSKEKPGKSTAQKKPGDQLSDAIPLQVLSSNIEASNQKTSQIPKLKAFFLSSTSIYLEAQGSVELEVCYLPFTVEERQCSIIFVNDQIGEFLYSIEGTALQPLPSYLPYVPSKNSVRISSAAAAGTGRGMFGGDDAIIYWKCEAGITLKEVLKIPITNAARERALMLASQQHMSDLEIQRRAVAGTLSTCSVKANTIKHISNNPDAFVSLAKSIGPVADVFRVEIDSDFFKVPNILVMPASKDGQGKCLPNIGDKADVDEEKFALLPIEFRAREAGHYSTTITLKSFDDIRVYRIECTVVKESNIAELEFSSPVHQVVSQDIPIVNMTDTDWNLKATITGNGFSGPSELLAKAYTTSYYPLKFRPMKEGEVNGSLVLTNQMDGTDQTFIINGIGLRPLALDHIKLICAAKASIAHSVNVPNVTKKKLTYKVESDLPFISGPQHITALPNQTCLYTFNASPKKRGTYKGVLVFTARTNIDKDVDSDGEEYSHETDNADYLGYRLWYALSVDVKPSLPERTINITCACQKKTVMEVIVRNPTPQELTLAATITGYDLSGPPSITLQPGAKDVYALTFAPAMVQETKGSLLFYNETVGEFWYELILKSDPPVPITLPPLECELGKWTTQMIKLQNPTMEVLELIPVITNSNNFALERDLEKPIILKGKCTIEVPLRFMPTNLGYENHMSRIIFQCRQLKEWIFIASGSGLIPRPQPPVSVHTATGSNTTVIIPFRNPTDVPVMVDVLLTDTEQASDKLFDGMPAPDPAFKLLLKHNSSIIVEAKSTLEIPISFAPTEMINYKAFCTVAIRREDGQQWPYVLEDTLGNRLSITTSGLNKIRWLYPIVGIPEHKISKDATATHIICQARDQVEQRMEVVLSGCAPGANQAVSLRAKTPKDKKSKSPQGVVVGNTMATANEFSFELVYPNDEVKEKLSSAVAISITRHYRDPSSGLVTLIFTVRYAPIKIMDYIVQFHVRAATGGLWRFPLRFSALEPPVDDTVMVEATGLGKPSSVGFRLTSMQKEATEFTAFFESGSDPEFTVSPETGELLPVDTPGTLFTVNFLPTVYGKLYHAKLVVQTSDMQWSYMIKGVLPEYKPPRGVSAPPISGPHPELKKQHARRNYIRENMRLIATAVSSPIKGAPLMNMTHKQQICV</sequence>
<evidence type="ECO:0000313" key="8">
    <source>
        <dbReference type="Proteomes" id="UP001165740"/>
    </source>
</evidence>
<gene>
    <name evidence="9" type="primary">LOC106078569</name>
</gene>
<keyword evidence="8" id="KW-1185">Reference proteome</keyword>
<dbReference type="GO" id="GO:0060271">
    <property type="term" value="P:cilium assembly"/>
    <property type="evidence" value="ECO:0007669"/>
    <property type="project" value="TreeGrafter"/>
</dbReference>
<dbReference type="Gene3D" id="1.10.418.10">
    <property type="entry name" value="Calponin-like domain"/>
    <property type="match status" value="1"/>
</dbReference>
<dbReference type="RefSeq" id="XP_055888208.1">
    <property type="nucleotide sequence ID" value="XM_056032233.1"/>
</dbReference>
<evidence type="ECO:0000313" key="9">
    <source>
        <dbReference type="RefSeq" id="XP_055888208.1"/>
    </source>
</evidence>
<dbReference type="InterPro" id="IPR001715">
    <property type="entry name" value="CH_dom"/>
</dbReference>
<protein>
    <submittedName>
        <fullName evidence="9">Cilia and flagella-associated protein 47-like isoform X2</fullName>
    </submittedName>
</protein>
<keyword evidence="5" id="KW-0966">Cell projection</keyword>
<dbReference type="CDD" id="cd21218">
    <property type="entry name" value="CH_PLS_FIM_rpt2"/>
    <property type="match status" value="1"/>
</dbReference>
<feature type="compositionally biased region" description="Polar residues" evidence="6">
    <location>
        <begin position="1498"/>
        <end position="1509"/>
    </location>
</feature>
<dbReference type="GO" id="GO:0005929">
    <property type="term" value="C:cilium"/>
    <property type="evidence" value="ECO:0007669"/>
    <property type="project" value="UniProtKB-SubCell"/>
</dbReference>
<evidence type="ECO:0000256" key="6">
    <source>
        <dbReference type="SAM" id="MobiDB-lite"/>
    </source>
</evidence>
<dbReference type="InterPro" id="IPR036872">
    <property type="entry name" value="CH_dom_sf"/>
</dbReference>
<evidence type="ECO:0000256" key="1">
    <source>
        <dbReference type="ARBA" id="ARBA00004138"/>
    </source>
</evidence>
<feature type="domain" description="Calponin-homology (CH)" evidence="7">
    <location>
        <begin position="1799"/>
        <end position="1922"/>
    </location>
</feature>
<evidence type="ECO:0000256" key="2">
    <source>
        <dbReference type="ARBA" id="ARBA00004496"/>
    </source>
</evidence>
<organism evidence="8 9">
    <name type="scientific">Biomphalaria glabrata</name>
    <name type="common">Bloodfluke planorb</name>
    <name type="synonym">Freshwater snail</name>
    <dbReference type="NCBI Taxonomy" id="6526"/>
    <lineage>
        <taxon>Eukaryota</taxon>
        <taxon>Metazoa</taxon>
        <taxon>Spiralia</taxon>
        <taxon>Lophotrochozoa</taxon>
        <taxon>Mollusca</taxon>
        <taxon>Gastropoda</taxon>
        <taxon>Heterobranchia</taxon>
        <taxon>Euthyneura</taxon>
        <taxon>Panpulmonata</taxon>
        <taxon>Hygrophila</taxon>
        <taxon>Lymnaeoidea</taxon>
        <taxon>Planorbidae</taxon>
        <taxon>Biomphalaria</taxon>
    </lineage>
</organism>
<feature type="region of interest" description="Disordered" evidence="6">
    <location>
        <begin position="1137"/>
        <end position="1160"/>
    </location>
</feature>
<accession>A0A9W3AM71</accession>
<dbReference type="Proteomes" id="UP001165740">
    <property type="component" value="Chromosome 6"/>
</dbReference>
<dbReference type="SUPFAM" id="SSF47576">
    <property type="entry name" value="Calponin-homology domain, CH-domain"/>
    <property type="match status" value="1"/>
</dbReference>
<dbReference type="PANTHER" id="PTHR45912:SF3">
    <property type="entry name" value="CILIA- AND FLAGELLA-ASSOCIATED PROTEIN 47"/>
    <property type="match status" value="1"/>
</dbReference>
<dbReference type="GeneID" id="106078569"/>
<feature type="region of interest" description="Disordered" evidence="6">
    <location>
        <begin position="1498"/>
        <end position="1547"/>
    </location>
</feature>
<dbReference type="InterPro" id="IPR056343">
    <property type="entry name" value="CFAP47_dom"/>
</dbReference>
<dbReference type="InterPro" id="IPR053879">
    <property type="entry name" value="HYDIN_VesB_CFA65-like_Ig"/>
</dbReference>
<evidence type="ECO:0000259" key="7">
    <source>
        <dbReference type="PROSITE" id="PS50021"/>
    </source>
</evidence>
<dbReference type="Pfam" id="PF24529">
    <property type="entry name" value="CFAP47"/>
    <property type="match status" value="1"/>
</dbReference>
<dbReference type="PROSITE" id="PS50021">
    <property type="entry name" value="CH"/>
    <property type="match status" value="1"/>
</dbReference>
<evidence type="ECO:0000256" key="4">
    <source>
        <dbReference type="ARBA" id="ARBA00023069"/>
    </source>
</evidence>